<evidence type="ECO:0000256" key="1">
    <source>
        <dbReference type="ARBA" id="ARBA00005043"/>
    </source>
</evidence>
<evidence type="ECO:0000256" key="3">
    <source>
        <dbReference type="SAM" id="MobiDB-lite"/>
    </source>
</evidence>
<gene>
    <name evidence="4" type="ORF">AXG93_2035s1370</name>
</gene>
<reference evidence="4" key="1">
    <citation type="submission" date="2016-03" db="EMBL/GenBank/DDBJ databases">
        <title>Mechanisms controlling the formation of the plant cell surface in tip-growing cells are functionally conserved among land plants.</title>
        <authorList>
            <person name="Honkanen S."/>
            <person name="Jones V.A."/>
            <person name="Morieri G."/>
            <person name="Champion C."/>
            <person name="Hetherington A.J."/>
            <person name="Kelly S."/>
            <person name="Saint-Marcoux D."/>
            <person name="Proust H."/>
            <person name="Prescott H."/>
            <person name="Dolan L."/>
        </authorList>
    </citation>
    <scope>NUCLEOTIDE SEQUENCE [LARGE SCALE GENOMIC DNA]</scope>
    <source>
        <tissue evidence="4">Whole gametophyte</tissue>
    </source>
</reference>
<dbReference type="EMBL" id="LVLJ01003074">
    <property type="protein sequence ID" value="OAE22753.1"/>
    <property type="molecule type" value="Genomic_DNA"/>
</dbReference>
<dbReference type="UniPathway" id="UPA00988"/>
<comment type="caution">
    <text evidence="4">The sequence shown here is derived from an EMBL/GenBank/DDBJ whole genome shotgun (WGS) entry which is preliminary data.</text>
</comment>
<dbReference type="Gene3D" id="3.40.50.300">
    <property type="entry name" value="P-loop containing nucleotide triphosphate hydrolases"/>
    <property type="match status" value="1"/>
</dbReference>
<keyword evidence="5" id="KW-1185">Reference proteome</keyword>
<dbReference type="PANTHER" id="PTHR16184">
    <property type="entry name" value="ELONGATOR COMPLEX PROTEIN 6"/>
    <property type="match status" value="1"/>
</dbReference>
<dbReference type="GO" id="GO:0002098">
    <property type="term" value="P:tRNA wobble uridine modification"/>
    <property type="evidence" value="ECO:0007669"/>
    <property type="project" value="InterPro"/>
</dbReference>
<evidence type="ECO:0008006" key="6">
    <source>
        <dbReference type="Google" id="ProtNLM"/>
    </source>
</evidence>
<protein>
    <recommendedName>
        <fullName evidence="6">Elongator complex protein 6</fullName>
    </recommendedName>
</protein>
<dbReference type="Pfam" id="PF09807">
    <property type="entry name" value="ELP6"/>
    <property type="match status" value="1"/>
</dbReference>
<comment type="pathway">
    <text evidence="1">tRNA modification; 5-methoxycarbonylmethyl-2-thiouridine-tRNA biosynthesis.</text>
</comment>
<accession>A0A176VQT5</accession>
<dbReference type="CDD" id="cd19495">
    <property type="entry name" value="Elp6"/>
    <property type="match status" value="1"/>
</dbReference>
<sequence length="387" mass="42893">MKRRGEREEKSQEKDGKFGRWNTRNQQQLEVDESGKRSSNGVRVLVASLRNTWRSVEELRRTDEGFEAVIVHMESLPNLGFGMRMVEELAHRVGTKGGSMVLIKDCVACRGGFLLHYLLKRLLTSTNARVVMLGLSEPFSHYSRIARKQGCNLQSMRDSGRFLFVDQPLLLSEQRTGSDAGASATPLSDNPLAAIYLKIKEAARGGQVSDPSGDGAGQTCIMIDDASILDVIAGGSHNFVLDFLHYCRALTVGKQRCSLIVLTHRDVYEEPPASFMSPQLEHAADTVITVEPLSTGLAVDVHGQVTVQHRTDQLEDVFSQPQICPEFVGMSANQPDFNSVLQAFQFSVYARVEDLVAQQTLELAVCRQWDIIRGGDDFCARYSSAHT</sequence>
<proteinExistence type="inferred from homology"/>
<organism evidence="4 5">
    <name type="scientific">Marchantia polymorpha subsp. ruderalis</name>
    <dbReference type="NCBI Taxonomy" id="1480154"/>
    <lineage>
        <taxon>Eukaryota</taxon>
        <taxon>Viridiplantae</taxon>
        <taxon>Streptophyta</taxon>
        <taxon>Embryophyta</taxon>
        <taxon>Marchantiophyta</taxon>
        <taxon>Marchantiopsida</taxon>
        <taxon>Marchantiidae</taxon>
        <taxon>Marchantiales</taxon>
        <taxon>Marchantiaceae</taxon>
        <taxon>Marchantia</taxon>
    </lineage>
</organism>
<dbReference type="Proteomes" id="UP000077202">
    <property type="component" value="Unassembled WGS sequence"/>
</dbReference>
<dbReference type="InterPro" id="IPR018627">
    <property type="entry name" value="ELP6"/>
</dbReference>
<dbReference type="InterPro" id="IPR027417">
    <property type="entry name" value="P-loop_NTPase"/>
</dbReference>
<dbReference type="AlphaFoldDB" id="A0A176VQT5"/>
<dbReference type="PANTHER" id="PTHR16184:SF6">
    <property type="entry name" value="ELONGATOR COMPLEX PROTEIN 6"/>
    <property type="match status" value="1"/>
</dbReference>
<evidence type="ECO:0000256" key="2">
    <source>
        <dbReference type="ARBA" id="ARBA00008837"/>
    </source>
</evidence>
<comment type="similarity">
    <text evidence="2">Belongs to the ELP6 family.</text>
</comment>
<feature type="region of interest" description="Disordered" evidence="3">
    <location>
        <begin position="1"/>
        <end position="35"/>
    </location>
</feature>
<evidence type="ECO:0000313" key="5">
    <source>
        <dbReference type="Proteomes" id="UP000077202"/>
    </source>
</evidence>
<name>A0A176VQT5_MARPO</name>
<feature type="compositionally biased region" description="Basic and acidic residues" evidence="3">
    <location>
        <begin position="1"/>
        <end position="18"/>
    </location>
</feature>
<dbReference type="GO" id="GO:0033588">
    <property type="term" value="C:elongator holoenzyme complex"/>
    <property type="evidence" value="ECO:0007669"/>
    <property type="project" value="InterPro"/>
</dbReference>
<evidence type="ECO:0000313" key="4">
    <source>
        <dbReference type="EMBL" id="OAE22753.1"/>
    </source>
</evidence>